<dbReference type="PRINTS" id="PR00463">
    <property type="entry name" value="EP450I"/>
</dbReference>
<evidence type="ECO:0000313" key="4">
    <source>
        <dbReference type="Proteomes" id="UP000663864"/>
    </source>
</evidence>
<keyword evidence="2" id="KW-0408">Iron</keyword>
<dbReference type="PANTHER" id="PTHR24280:SF4">
    <property type="entry name" value="CYTOCHROME P450 20A1"/>
    <property type="match status" value="1"/>
</dbReference>
<dbReference type="Pfam" id="PF00067">
    <property type="entry name" value="p450"/>
    <property type="match status" value="1"/>
</dbReference>
<gene>
    <name evidence="3" type="ORF">ZHD862_LOCUS10070</name>
</gene>
<dbReference type="SUPFAM" id="SSF48264">
    <property type="entry name" value="Cytochrome P450"/>
    <property type="match status" value="1"/>
</dbReference>
<dbReference type="GO" id="GO:0004497">
    <property type="term" value="F:monooxygenase activity"/>
    <property type="evidence" value="ECO:0007669"/>
    <property type="project" value="InterPro"/>
</dbReference>
<dbReference type="EMBL" id="CAJNOT010000355">
    <property type="protein sequence ID" value="CAF0952155.1"/>
    <property type="molecule type" value="Genomic_DNA"/>
</dbReference>
<sequence>MLSIILISIIFVLSIIWLFYRRSSKQNFDIPGVNASDSEMGNLEDLGRAGSLHQYLTQLHKKFGPITSFYWGKQRVVSIASPEAFHDTRRLFDRPVSLFAQFEPLMGANSIQYANGDIGRYRRKNHYDAALSPLALRAHFFDIFQNVLCERMTLWESIGEKPLALHVEMLSMAIQSITLAAFGLSLSVDDGKRIEEAYNTCWHEMEMRAQGQKVNSEREIKFNQARNFLLEKIKEIVIQRRQRLGDNYKCFIDYLLDDSENVPNEQHICDEIITMLVGGFHTTGNLLTWILYYLAKDDNIQQRLFNELIQTYNTKFPTFDQIDQMSYLMNIIHEGLRASVLAPWAARISMDDNINICGKIIPAGTPIIQALGVVLQDDKLWINPSEFNPDRFDQANKKKLPTLTFSPFGFAGKRVCPGYRFAEYEAGLFLAGIIRTYKVTLVDPTRPVIPVHDLVTSPKDEIFVKFNKRNS</sequence>
<reference evidence="3" key="1">
    <citation type="submission" date="2021-02" db="EMBL/GenBank/DDBJ databases">
        <authorList>
            <person name="Nowell W R."/>
        </authorList>
    </citation>
    <scope>NUCLEOTIDE SEQUENCE</scope>
</reference>
<dbReference type="InterPro" id="IPR036396">
    <property type="entry name" value="Cyt_P450_sf"/>
</dbReference>
<keyword evidence="2" id="KW-0479">Metal-binding</keyword>
<organism evidence="3 4">
    <name type="scientific">Rotaria sordida</name>
    <dbReference type="NCBI Taxonomy" id="392033"/>
    <lineage>
        <taxon>Eukaryota</taxon>
        <taxon>Metazoa</taxon>
        <taxon>Spiralia</taxon>
        <taxon>Gnathifera</taxon>
        <taxon>Rotifera</taxon>
        <taxon>Eurotatoria</taxon>
        <taxon>Bdelloidea</taxon>
        <taxon>Philodinida</taxon>
        <taxon>Philodinidae</taxon>
        <taxon>Rotaria</taxon>
    </lineage>
</organism>
<feature type="binding site" description="axial binding residue" evidence="2">
    <location>
        <position position="416"/>
    </location>
    <ligand>
        <name>heme</name>
        <dbReference type="ChEBI" id="CHEBI:30413"/>
    </ligand>
    <ligandPart>
        <name>Fe</name>
        <dbReference type="ChEBI" id="CHEBI:18248"/>
    </ligandPart>
</feature>
<dbReference type="GO" id="GO:0020037">
    <property type="term" value="F:heme binding"/>
    <property type="evidence" value="ECO:0007669"/>
    <property type="project" value="InterPro"/>
</dbReference>
<dbReference type="InterPro" id="IPR052666">
    <property type="entry name" value="CYP450_20A1-like"/>
</dbReference>
<dbReference type="GO" id="GO:0005506">
    <property type="term" value="F:iron ion binding"/>
    <property type="evidence" value="ECO:0007669"/>
    <property type="project" value="InterPro"/>
</dbReference>
<keyword evidence="2" id="KW-0349">Heme</keyword>
<dbReference type="Proteomes" id="UP000663864">
    <property type="component" value="Unassembled WGS sequence"/>
</dbReference>
<evidence type="ECO:0000256" key="2">
    <source>
        <dbReference type="PIRSR" id="PIRSR602401-1"/>
    </source>
</evidence>
<comment type="caution">
    <text evidence="3">The sequence shown here is derived from an EMBL/GenBank/DDBJ whole genome shotgun (WGS) entry which is preliminary data.</text>
</comment>
<dbReference type="InterPro" id="IPR001128">
    <property type="entry name" value="Cyt_P450"/>
</dbReference>
<evidence type="ECO:0000256" key="1">
    <source>
        <dbReference type="ARBA" id="ARBA00010617"/>
    </source>
</evidence>
<comment type="cofactor">
    <cofactor evidence="2">
        <name>heme</name>
        <dbReference type="ChEBI" id="CHEBI:30413"/>
    </cofactor>
</comment>
<comment type="similarity">
    <text evidence="1">Belongs to the cytochrome P450 family.</text>
</comment>
<dbReference type="InterPro" id="IPR002401">
    <property type="entry name" value="Cyt_P450_E_grp-I"/>
</dbReference>
<evidence type="ECO:0000313" key="3">
    <source>
        <dbReference type="EMBL" id="CAF0952155.1"/>
    </source>
</evidence>
<protein>
    <recommendedName>
        <fullName evidence="5">Cytochrome P450</fullName>
    </recommendedName>
</protein>
<dbReference type="Gene3D" id="1.10.630.10">
    <property type="entry name" value="Cytochrome P450"/>
    <property type="match status" value="1"/>
</dbReference>
<dbReference type="AlphaFoldDB" id="A0A814DBL5"/>
<dbReference type="GO" id="GO:0016020">
    <property type="term" value="C:membrane"/>
    <property type="evidence" value="ECO:0007669"/>
    <property type="project" value="TreeGrafter"/>
</dbReference>
<dbReference type="CDD" id="cd00302">
    <property type="entry name" value="cytochrome_P450"/>
    <property type="match status" value="1"/>
</dbReference>
<proteinExistence type="inferred from homology"/>
<accession>A0A814DBL5</accession>
<dbReference type="GO" id="GO:0016705">
    <property type="term" value="F:oxidoreductase activity, acting on paired donors, with incorporation or reduction of molecular oxygen"/>
    <property type="evidence" value="ECO:0007669"/>
    <property type="project" value="InterPro"/>
</dbReference>
<dbReference type="PANTHER" id="PTHR24280">
    <property type="entry name" value="CYTOCHROME P450 20A1"/>
    <property type="match status" value="1"/>
</dbReference>
<name>A0A814DBL5_9BILA</name>
<evidence type="ECO:0008006" key="5">
    <source>
        <dbReference type="Google" id="ProtNLM"/>
    </source>
</evidence>